<dbReference type="PROSITE" id="PS50196">
    <property type="entry name" value="RANBD1"/>
    <property type="match status" value="1"/>
</dbReference>
<keyword evidence="2" id="KW-1185">Reference proteome</keyword>
<evidence type="ECO:0000313" key="1">
    <source>
        <dbReference type="EMBL" id="CAK9257984.1"/>
    </source>
</evidence>
<dbReference type="InterPro" id="IPR011993">
    <property type="entry name" value="PH-like_dom_sf"/>
</dbReference>
<dbReference type="PANTHER" id="PTHR23138">
    <property type="entry name" value="RAN BINDING PROTEIN"/>
    <property type="match status" value="1"/>
</dbReference>
<dbReference type="InterPro" id="IPR000156">
    <property type="entry name" value="Ran_bind_dom"/>
</dbReference>
<reference evidence="1" key="1">
    <citation type="submission" date="2024-02" db="EMBL/GenBank/DDBJ databases">
        <authorList>
            <consortium name="ELIXIR-Norway"/>
            <consortium name="Elixir Norway"/>
        </authorList>
    </citation>
    <scope>NUCLEOTIDE SEQUENCE</scope>
</reference>
<dbReference type="InterPro" id="IPR045256">
    <property type="entry name" value="RanBP1_RanBD"/>
</dbReference>
<accession>A0ABP0VUK1</accession>
<name>A0ABP0VUK1_9BRYO</name>
<dbReference type="InterPro" id="IPR045255">
    <property type="entry name" value="RanBP1-like"/>
</dbReference>
<gene>
    <name evidence="1" type="ORF">CSSPJE1EN1_LOCUS3462</name>
</gene>
<dbReference type="SMART" id="SM00160">
    <property type="entry name" value="RanBD"/>
    <property type="match status" value="1"/>
</dbReference>
<protein>
    <submittedName>
        <fullName evidence="1">Uncharacterized protein</fullName>
    </submittedName>
</protein>
<dbReference type="Pfam" id="PF00638">
    <property type="entry name" value="Ran_BP1"/>
    <property type="match status" value="1"/>
</dbReference>
<evidence type="ECO:0000313" key="2">
    <source>
        <dbReference type="Proteomes" id="UP001497444"/>
    </source>
</evidence>
<dbReference type="Proteomes" id="UP001497444">
    <property type="component" value="Chromosome 11"/>
</dbReference>
<dbReference type="Gene3D" id="2.30.29.30">
    <property type="entry name" value="Pleckstrin-homology domain (PH domain)/Phosphotyrosine-binding domain (PTB)"/>
    <property type="match status" value="1"/>
</dbReference>
<dbReference type="SUPFAM" id="SSF50729">
    <property type="entry name" value="PH domain-like"/>
    <property type="match status" value="1"/>
</dbReference>
<dbReference type="EMBL" id="OZ020106">
    <property type="protein sequence ID" value="CAK9257984.1"/>
    <property type="molecule type" value="Genomic_DNA"/>
</dbReference>
<sequence>MAGVEEKDVSGVEEEKATPSTAPDAAAATAGGGEEEAGKHGDEEDTGAQIAPIVKLQEVSISTGEENEDVLLDIKAKLYRFDKDGAQWKERGVGQVKLLQHQQTKKVRLLMRQSRTLKICANHVVLASTTLQEHAGSDKAWVWHAPDYSDGTLKEELFCIRFGSIESAQKFKDAFESAQEEVSLKSEKDEEAADATAGLLDKLKVEGESKDEAAAVVGNEASDSKDD</sequence>
<dbReference type="CDD" id="cd13179">
    <property type="entry name" value="RanBD_RanBP1"/>
    <property type="match status" value="1"/>
</dbReference>
<dbReference type="PANTHER" id="PTHR23138:SF87">
    <property type="entry name" value="E3 SUMO-PROTEIN LIGASE RANBP2"/>
    <property type="match status" value="1"/>
</dbReference>
<organism evidence="1 2">
    <name type="scientific">Sphagnum jensenii</name>
    <dbReference type="NCBI Taxonomy" id="128206"/>
    <lineage>
        <taxon>Eukaryota</taxon>
        <taxon>Viridiplantae</taxon>
        <taxon>Streptophyta</taxon>
        <taxon>Embryophyta</taxon>
        <taxon>Bryophyta</taxon>
        <taxon>Sphagnophytina</taxon>
        <taxon>Sphagnopsida</taxon>
        <taxon>Sphagnales</taxon>
        <taxon>Sphagnaceae</taxon>
        <taxon>Sphagnum</taxon>
    </lineage>
</organism>
<proteinExistence type="predicted"/>